<dbReference type="Proteomes" id="UP000053157">
    <property type="component" value="Unassembled WGS sequence"/>
</dbReference>
<name>A0A0W1SVR2_9EURY</name>
<dbReference type="Pfam" id="PF24035">
    <property type="entry name" value="DUF7344"/>
    <property type="match status" value="1"/>
</dbReference>
<evidence type="ECO:0000259" key="1">
    <source>
        <dbReference type="Pfam" id="PF24035"/>
    </source>
</evidence>
<reference evidence="2 3" key="1">
    <citation type="submission" date="2015-12" db="EMBL/GenBank/DDBJ databases">
        <title>Haloferax profundi sp. nov. isolated from the Discovery deep brine-seawater interface in the Red Sea.</title>
        <authorList>
            <person name="Zhang G."/>
            <person name="Stingl U."/>
            <person name="Rashid M."/>
        </authorList>
    </citation>
    <scope>NUCLEOTIDE SEQUENCE [LARGE SCALE GENOMIC DNA]</scope>
    <source>
        <strain evidence="2 3">SB29</strain>
    </source>
</reference>
<organism evidence="2 3">
    <name type="scientific">Haloferax profundi</name>
    <dbReference type="NCBI Taxonomy" id="1544718"/>
    <lineage>
        <taxon>Archaea</taxon>
        <taxon>Methanobacteriati</taxon>
        <taxon>Methanobacteriota</taxon>
        <taxon>Stenosarchaea group</taxon>
        <taxon>Halobacteria</taxon>
        <taxon>Halobacteriales</taxon>
        <taxon>Haloferacaceae</taxon>
        <taxon>Haloferax</taxon>
    </lineage>
</organism>
<dbReference type="OrthoDB" id="247722at2157"/>
<protein>
    <recommendedName>
        <fullName evidence="1">DUF7344 domain-containing protein</fullName>
    </recommendedName>
</protein>
<evidence type="ECO:0000313" key="2">
    <source>
        <dbReference type="EMBL" id="KTG30458.1"/>
    </source>
</evidence>
<keyword evidence="3" id="KW-1185">Reference proteome</keyword>
<proteinExistence type="predicted"/>
<gene>
    <name evidence="2" type="ORF">AUR66_07665</name>
</gene>
<dbReference type="EMBL" id="LOPV01000045">
    <property type="protein sequence ID" value="KTG30458.1"/>
    <property type="molecule type" value="Genomic_DNA"/>
</dbReference>
<accession>A0A0W1SVR2</accession>
<evidence type="ECO:0000313" key="3">
    <source>
        <dbReference type="Proteomes" id="UP000053157"/>
    </source>
</evidence>
<feature type="domain" description="DUF7344" evidence="1">
    <location>
        <begin position="18"/>
        <end position="92"/>
    </location>
</feature>
<dbReference type="InterPro" id="IPR055768">
    <property type="entry name" value="DUF7344"/>
</dbReference>
<dbReference type="AlphaFoldDB" id="A0A0W1SVR2"/>
<sequence>MSTKRPTKRRHGSPDEIFDLLGKKRRRDLLTVLCSLSGSVTLFSLADNLSQDDTNHEGTIDEEVLVMLHHVDLPKLDDAGLITYNPSQQVVTLDSVGADLGAAIEQVESALDPMRDAL</sequence>
<dbReference type="RefSeq" id="WP_058570972.1">
    <property type="nucleotide sequence ID" value="NZ_LOPV01000045.1"/>
</dbReference>
<comment type="caution">
    <text evidence="2">The sequence shown here is derived from an EMBL/GenBank/DDBJ whole genome shotgun (WGS) entry which is preliminary data.</text>
</comment>